<evidence type="ECO:0000256" key="1">
    <source>
        <dbReference type="ARBA" id="ARBA00004613"/>
    </source>
</evidence>
<accession>G3IQJ3</accession>
<dbReference type="InterPro" id="IPR010566">
    <property type="entry name" value="Haemolys_ca-bd"/>
</dbReference>
<dbReference type="InterPro" id="IPR001343">
    <property type="entry name" value="Hemolysn_Ca-bd"/>
</dbReference>
<protein>
    <submittedName>
        <fullName evidence="5">Hemolysin-type calcium binding domain protein</fullName>
    </submittedName>
</protein>
<dbReference type="Pfam" id="PF06594">
    <property type="entry name" value="HCBP_related"/>
    <property type="match status" value="3"/>
</dbReference>
<dbReference type="eggNOG" id="COG2931">
    <property type="taxonomic scope" value="Bacteria"/>
</dbReference>
<dbReference type="PANTHER" id="PTHR38340:SF1">
    <property type="entry name" value="S-LAYER PROTEIN"/>
    <property type="match status" value="1"/>
</dbReference>
<name>G3IQJ3_METTV</name>
<dbReference type="InterPro" id="IPR018511">
    <property type="entry name" value="Hemolysin-typ_Ca-bd_CS"/>
</dbReference>
<dbReference type="GO" id="GO:0016020">
    <property type="term" value="C:membrane"/>
    <property type="evidence" value="ECO:0007669"/>
    <property type="project" value="InterPro"/>
</dbReference>
<dbReference type="PANTHER" id="PTHR38340">
    <property type="entry name" value="S-LAYER PROTEIN"/>
    <property type="match status" value="1"/>
</dbReference>
<reference evidence="5 6" key="1">
    <citation type="submission" date="2011-06" db="EMBL/GenBank/DDBJ databases">
        <title>Genomic sequence of Methylobacter tundripaludum SV96.</title>
        <authorList>
            <consortium name="US DOE Joint Genome Institute"/>
            <person name="Lucas S."/>
            <person name="Han J."/>
            <person name="Lapidus A."/>
            <person name="Cheng J.-F."/>
            <person name="Goodwin L."/>
            <person name="Pitluck S."/>
            <person name="Held B."/>
            <person name="Detter J.C."/>
            <person name="Han C."/>
            <person name="Tapia R."/>
            <person name="Land M."/>
            <person name="Hauser L."/>
            <person name="Kyrpides N."/>
            <person name="Ivanova N."/>
            <person name="Ovchinnikova G."/>
            <person name="Pagani I."/>
            <person name="Klotz M.G."/>
            <person name="Dispirito A.A."/>
            <person name="Murrell J.C."/>
            <person name="Dunfield P."/>
            <person name="Kalyuzhnaya M.G."/>
            <person name="Svenning M."/>
            <person name="Trotsenko Y.A."/>
            <person name="Stein L.Y."/>
            <person name="Woyke T."/>
        </authorList>
    </citation>
    <scope>NUCLEOTIDE SEQUENCE [LARGE SCALE GENOMIC DNA]</scope>
    <source>
        <strain evidence="6">ATCC BAA-1195 / DSM 17260 / SV96</strain>
    </source>
</reference>
<dbReference type="SUPFAM" id="SSF51120">
    <property type="entry name" value="beta-Roll"/>
    <property type="match status" value="15"/>
</dbReference>
<dbReference type="SUPFAM" id="SSF49313">
    <property type="entry name" value="Cadherin-like"/>
    <property type="match status" value="1"/>
</dbReference>
<proteinExistence type="predicted"/>
<dbReference type="Pfam" id="PF00353">
    <property type="entry name" value="HemolysinCabind"/>
    <property type="match status" value="20"/>
</dbReference>
<gene>
    <name evidence="5" type="ORF">Mettu_0877</name>
</gene>
<dbReference type="RefSeq" id="WP_006890054.1">
    <property type="nucleotide sequence ID" value="NZ_JH109152.1"/>
</dbReference>
<dbReference type="InterPro" id="IPR011049">
    <property type="entry name" value="Serralysin-like_metalloprot_C"/>
</dbReference>
<keyword evidence="6" id="KW-1185">Reference proteome</keyword>
<dbReference type="OrthoDB" id="5569147at2"/>
<dbReference type="EMBL" id="JH109152">
    <property type="protein sequence ID" value="EGW22079.1"/>
    <property type="molecule type" value="Genomic_DNA"/>
</dbReference>
<organism evidence="5 6">
    <name type="scientific">Methylobacter tundripaludum (strain ATCC BAA-1195 / DSM 17260 / SV96)</name>
    <dbReference type="NCBI Taxonomy" id="697282"/>
    <lineage>
        <taxon>Bacteria</taxon>
        <taxon>Pseudomonadati</taxon>
        <taxon>Pseudomonadota</taxon>
        <taxon>Gammaproteobacteria</taxon>
        <taxon>Methylococcales</taxon>
        <taxon>Methylococcaceae</taxon>
        <taxon>Methylobacter</taxon>
    </lineage>
</organism>
<dbReference type="InterPro" id="IPR015919">
    <property type="entry name" value="Cadherin-like_sf"/>
</dbReference>
<evidence type="ECO:0000313" key="6">
    <source>
        <dbReference type="Proteomes" id="UP000004664"/>
    </source>
</evidence>
<dbReference type="Pfam" id="PF05345">
    <property type="entry name" value="He_PIG"/>
    <property type="match status" value="1"/>
</dbReference>
<comment type="subcellular location">
    <subcellularLocation>
        <location evidence="1">Secreted</location>
    </subcellularLocation>
</comment>
<dbReference type="PROSITE" id="PS00330">
    <property type="entry name" value="HEMOLYSIN_CALCIUM"/>
    <property type="match status" value="17"/>
</dbReference>
<dbReference type="GO" id="GO:0005576">
    <property type="term" value="C:extracellular region"/>
    <property type="evidence" value="ECO:0007669"/>
    <property type="project" value="UniProtKB-SubCell"/>
</dbReference>
<dbReference type="Proteomes" id="UP000004664">
    <property type="component" value="Unassembled WGS sequence"/>
</dbReference>
<evidence type="ECO:0000313" key="5">
    <source>
        <dbReference type="EMBL" id="EGW22079.1"/>
    </source>
</evidence>
<dbReference type="Gene3D" id="2.150.10.10">
    <property type="entry name" value="Serralysin-like metalloprotease, C-terminal"/>
    <property type="match status" value="12"/>
</dbReference>
<dbReference type="InterPro" id="IPR006644">
    <property type="entry name" value="Cadg"/>
</dbReference>
<dbReference type="Gene3D" id="2.60.40.10">
    <property type="entry name" value="Immunoglobulins"/>
    <property type="match status" value="1"/>
</dbReference>
<evidence type="ECO:0000259" key="4">
    <source>
        <dbReference type="SMART" id="SM00736"/>
    </source>
</evidence>
<evidence type="ECO:0000256" key="3">
    <source>
        <dbReference type="ARBA" id="ARBA00022837"/>
    </source>
</evidence>
<keyword evidence="2" id="KW-0964">Secreted</keyword>
<dbReference type="InterPro" id="IPR050557">
    <property type="entry name" value="RTX_toxin/Mannuronan_C5-epim"/>
</dbReference>
<sequence length="2762" mass="287081">MTTINWNALGINEITNLYLYGDLSTPANLQDEDLTHRASASPIEITLTDVASFMTDGPGRLANGAQSALVNLFMSGAIMLGTGVRQEVAIEDIESLLLVNLIPDDPRFFNISQVEYDVTSADFDLRAYIFGHTDFAIAKGAKFIVEADGTRHIENFALLPGIDDFDFDTSPWLNTIDDFFLQNKIDPSLLGKTVNMIYDKDSKEAYRLSSMRDYTQAEYALDIAKNVFYRDPIIGEAKFAIDSSSLTTDLFESGVTKFLDADNKPILYGTDQDDRIFGTQSRTFVDIGADNHPLNGWVQNGIRYIGGAGNDTLVGTDYDDKLLGGDDNDLLDGLSGNDYLEGGKGNDRLVGEDGFDTYVYTSGDGFDTILDSDGQGRILYNDITLSGGSQYGDARVHRDADKHLYVDVGQGLVIDGNILIKDYQPGNLNLTMTGAVAATTPQTTLDIAGDLASLNTGADALGNIITDPSQAEANREDTLYDSPGNDHILSGGGNDIVTALRGGNDLIEAGAGQDKVNGGAGNDVIIGGADNDILAGGANDDRLYADAPISVADAIAAGNSQTGSGQKGEWLAGESGDDTLIGGVGNDVLTGGGGNDLLIGGAGDDDISGDADYVATDFNWTIATTNGIRQYSPVVGDPAPADFGADVIYAGAGDDYVWAGQGNDVLFGEDGNDSLNGQEGNDVIVGGAGVDIIGGQQGDDVLIGGTGNDTLVGGAGNDTYIFNRGDGRDTVIDPDKDSNLLFGEGISAGDITLRLGSLELDLGNGDQVHIDGFDPNDVFNSSSVSTFRFADGTELSINQLLARGFDLDGSSGDDTLTGTNTTDRINGLGGNDTLIGGAGNDSLDGGAGADILMGGAGDDTYLNVTGEDTLADTEGHNTLQLAQANGLGAGGLKATHYGNQSQYLRLDIALDNGDILKIQDAFFGTDATLQFAKGNQLDLETLVGASLTTALNLQLDNSGGKLYGGAGADSLHGGSGDDMLSGAWGDDTLSGGAGNDTLIGGAGRDLLLGGAGNDAYQLSATSGADLITDTEGQNIIRFAADISAANLTVSTLTMAGQPALRMKVNGVEAATITSGVDHYSFEFADGSRMTSAEFLLNFRAEPQTVYGNGTDNTLYGGQAGDTLYGQDGNDSLWGGAGDDLLDGGLGSDDYHYRPGDGQDVIQETDMPGSGQSSQDRVIFGAGIALSDVTFKHQANGDLSVTVSGLADAITVTGWYTDPAKRVEAFEFADGLQVTADTLAALDVTPLQGSAGNNPLSGTDYRDIILAGAGDDLLIGNGGNDDLHGETGTDTYRLSRGGGADQVFEVEGETSMIEVSAYNLSRLTGTRVGEDLLLGVTEAGDSLTLKNFYTLNHDWQVKDQTGSLRELSALLAENAAYRANRSEMDRVQESFIAGIQDTVIQAYQAQGMVLQADGSWWTPLQVTLSHRTDNYVRSPGYNGNVPADSNYYSLSATGLTIGQFSVSTYSSDAAEINYSRMGSSAIAKNVQVEWGALQTFSNSNTYKTLSVHYLYTDQEMHALTEFYGTNNLQNPYIYTESPIFTHTSTTTHQVATALSVTPADGTGYDIQGADPVSFSQLGILPVTLAVTGYYSDAGVDIINGGEGDNTITLSDDFGIVHAGGGNDTIQSYARAALLDGGSGDDLIIGSYYDDIIFGGSGNDLLEGGAGNDRYYVMADDTGTDLIYDTGFSGGYGGGIDSNTVVFDKGINLSSFNFSWGSESLPASNWGSYDYNNIKLFQTLDMSWQADSVVRIVMPRADEDGYYVKTGIQFFEFADGSRMTMAQMLALAGPSPEHAPVITTALKDQIATEYLPFSYTLPANAFIDQDAGDVLSYSQNAWSEWLSFDPETRTFSGTPDANAIYPIDITVTATDQFGASVSDTFTLTVNPINLIEGTTDNDTLLGTAAADALVGLSGSDMLIGGEGDDVLYGGADNDYLSGGLGNDVYMFGLGDGQDAIENWTGPDIAGNVDTLRFGVGIAAGDISFTRTGEDLVLGINGTSDQLTIRNWRYGEAYHIKRVEFADGTEWYVAQLQALVSAVSNSGTEQADFLEAWVDENATLQGLGGNDDLYGNNGNDLLDGGAGNDYLSGGSGNDTYIIDSLGDVIAENADEGTDTVQSSISYTLNANVENLALTGTAAINGTGNGLDNVLIGNSAANTLTGGLGNDTLDGGSGADTLIGGLGNDTYVVDDLGDVVKETSALKTEIDTVQSSITYTLGSKLENLTLTGTSAINGTGNSLNNTLTGNSGDNILNGGAGADHLIGGLGNDTYVVSNVNDAVTEGDDEGIDTVQSSVTYTLSDNIENLTLTGASPINGTGNDLDNILIGNAGKNVLNGGEGSDAMTGGAGNDTYVVDNTGDVVTENANEGTDTVQSFITYTLGENVEKLTLIGTDAIDGIGNALNNTLTGNEAANILDGSTGADILIGGLGNDTYVVDNASDVVKETSTLSTEIDTVQSSVSYTLGSNVENLILTGAAAINGTGNSLNNQLIGNSGDNVLTGGKGSDLLNGDLGNDTLKGNAGNDILQGGADNDSLSDTAGTNLLDGGSGADTLSGNAANEMFVGGTGNDTITTGNGADIIAFNRGDGMDVVNGGVGTDNTLSLGGGIQYADLALSKSGKDLIVEAGNGDQVTLSGWYNTNANHKSVLNLQVMADAIAGFDRASSDPLLNKSIQNFDFTAIVNAFDQANGGSANFMHWSATDSLLTAHLSASDSEALGGDLANQYGKNGDFSGFSQTAAQDVLSNPSFGTNPQLLRDLSGLGEGITRLS</sequence>
<dbReference type="HOGENOM" id="CLU_225332_0_0_6"/>
<evidence type="ECO:0000256" key="2">
    <source>
        <dbReference type="ARBA" id="ARBA00022525"/>
    </source>
</evidence>
<dbReference type="STRING" id="697282.Mettu_0877"/>
<feature type="domain" description="Dystroglycan-type cadherin-like" evidence="4">
    <location>
        <begin position="1795"/>
        <end position="1890"/>
    </location>
</feature>
<dbReference type="SMART" id="SM00736">
    <property type="entry name" value="CADG"/>
    <property type="match status" value="1"/>
</dbReference>
<dbReference type="PRINTS" id="PR00313">
    <property type="entry name" value="CABNDNGRPT"/>
</dbReference>
<keyword evidence="3" id="KW-0106">Calcium</keyword>
<dbReference type="GO" id="GO:0005509">
    <property type="term" value="F:calcium ion binding"/>
    <property type="evidence" value="ECO:0007669"/>
    <property type="project" value="InterPro"/>
</dbReference>
<dbReference type="InterPro" id="IPR013783">
    <property type="entry name" value="Ig-like_fold"/>
</dbReference>